<evidence type="ECO:0000313" key="2">
    <source>
        <dbReference type="EMBL" id="KAK8871438.1"/>
    </source>
</evidence>
<comment type="caution">
    <text evidence="2">The sequence shown here is derived from an EMBL/GenBank/DDBJ whole genome shotgun (WGS) entry which is preliminary data.</text>
</comment>
<feature type="transmembrane region" description="Helical" evidence="1">
    <location>
        <begin position="229"/>
        <end position="254"/>
    </location>
</feature>
<evidence type="ECO:0000256" key="1">
    <source>
        <dbReference type="SAM" id="Phobius"/>
    </source>
</evidence>
<evidence type="ECO:0000313" key="3">
    <source>
        <dbReference type="Proteomes" id="UP001470230"/>
    </source>
</evidence>
<protein>
    <recommendedName>
        <fullName evidence="4">Transmembrane protein</fullName>
    </recommendedName>
</protein>
<keyword evidence="1" id="KW-0812">Transmembrane</keyword>
<proteinExistence type="predicted"/>
<gene>
    <name evidence="2" type="ORF">M9Y10_007166</name>
</gene>
<keyword evidence="1" id="KW-0472">Membrane</keyword>
<evidence type="ECO:0008006" key="4">
    <source>
        <dbReference type="Google" id="ProtNLM"/>
    </source>
</evidence>
<dbReference type="Proteomes" id="UP001470230">
    <property type="component" value="Unassembled WGS sequence"/>
</dbReference>
<keyword evidence="3" id="KW-1185">Reference proteome</keyword>
<sequence>MDDKYPSVLIHEFIGFLSTSIDSNTSSVSAVNCQENIIQGKKFGAIFHFHTNFKIDSSQVFFTQSHKQASNVNHIYAIGQAGYSFIEIKDIQSTDQLIIQYFNIYNSTLFTKELSASDNKADYAESNFGIIDFGGDYSGSVVFINCQIKPILALSSNGRLPIFANCYSNVDSIASEQGFTFGTPFQSIPLGTSSICSPTTVEISVITPSQSPTLAIQIVNVKNNKIKNVIVVSVSIVATAILTIVCLVAVHIVYYNKIVFIDETDESADQQKEFVETINNDSSLLKNLIYNNVFLR</sequence>
<reference evidence="2 3" key="1">
    <citation type="submission" date="2024-04" db="EMBL/GenBank/DDBJ databases">
        <title>Tritrichomonas musculus Genome.</title>
        <authorList>
            <person name="Alves-Ferreira E."/>
            <person name="Grigg M."/>
            <person name="Lorenzi H."/>
            <person name="Galac M."/>
        </authorList>
    </citation>
    <scope>NUCLEOTIDE SEQUENCE [LARGE SCALE GENOMIC DNA]</scope>
    <source>
        <strain evidence="2 3">EAF2021</strain>
    </source>
</reference>
<name>A0ABR2J0K3_9EUKA</name>
<organism evidence="2 3">
    <name type="scientific">Tritrichomonas musculus</name>
    <dbReference type="NCBI Taxonomy" id="1915356"/>
    <lineage>
        <taxon>Eukaryota</taxon>
        <taxon>Metamonada</taxon>
        <taxon>Parabasalia</taxon>
        <taxon>Tritrichomonadida</taxon>
        <taxon>Tritrichomonadidae</taxon>
        <taxon>Tritrichomonas</taxon>
    </lineage>
</organism>
<keyword evidence="1" id="KW-1133">Transmembrane helix</keyword>
<accession>A0ABR2J0K3</accession>
<dbReference type="EMBL" id="JAPFFF010000013">
    <property type="protein sequence ID" value="KAK8871438.1"/>
    <property type="molecule type" value="Genomic_DNA"/>
</dbReference>